<gene>
    <name evidence="1" type="ORF">SAMN05443547_0469</name>
</gene>
<dbReference type="STRING" id="416016.SAMN05443547_0469"/>
<dbReference type="RefSeq" id="WP_073581031.1">
    <property type="nucleotide sequence ID" value="NZ_CBCSEA010000001.1"/>
</dbReference>
<accession>A0A1M7ZTM1</accession>
<dbReference type="InterPro" id="IPR036922">
    <property type="entry name" value="Rieske_2Fe-2S_sf"/>
</dbReference>
<proteinExistence type="predicted"/>
<dbReference type="GO" id="GO:0051537">
    <property type="term" value="F:2 iron, 2 sulfur cluster binding"/>
    <property type="evidence" value="ECO:0007669"/>
    <property type="project" value="InterPro"/>
</dbReference>
<dbReference type="Proteomes" id="UP000184611">
    <property type="component" value="Unassembled WGS sequence"/>
</dbReference>
<evidence type="ECO:0000313" key="2">
    <source>
        <dbReference type="Proteomes" id="UP000184611"/>
    </source>
</evidence>
<organism evidence="1 2">
    <name type="scientific">Flavobacterium cucumis</name>
    <dbReference type="NCBI Taxonomy" id="416016"/>
    <lineage>
        <taxon>Bacteria</taxon>
        <taxon>Pseudomonadati</taxon>
        <taxon>Bacteroidota</taxon>
        <taxon>Flavobacteriia</taxon>
        <taxon>Flavobacteriales</taxon>
        <taxon>Flavobacteriaceae</taxon>
        <taxon>Flavobacterium</taxon>
    </lineage>
</organism>
<dbReference type="AlphaFoldDB" id="A0A1M7ZTM1"/>
<name>A0A1M7ZTM1_9FLAO</name>
<evidence type="ECO:0008006" key="3">
    <source>
        <dbReference type="Google" id="ProtNLM"/>
    </source>
</evidence>
<dbReference type="EMBL" id="FRYK01000001">
    <property type="protein sequence ID" value="SHO72143.1"/>
    <property type="molecule type" value="Genomic_DNA"/>
</dbReference>
<protein>
    <recommendedName>
        <fullName evidence="3">Ferredoxin subunit of nitrite reductase or a ring-hydroxylating dioxygenase</fullName>
    </recommendedName>
</protein>
<keyword evidence="2" id="KW-1185">Reference proteome</keyword>
<dbReference type="SUPFAM" id="SSF50022">
    <property type="entry name" value="ISP domain"/>
    <property type="match status" value="1"/>
</dbReference>
<dbReference type="PROSITE" id="PS51257">
    <property type="entry name" value="PROKAR_LIPOPROTEIN"/>
    <property type="match status" value="1"/>
</dbReference>
<dbReference type="OrthoDB" id="1201186at2"/>
<evidence type="ECO:0000313" key="1">
    <source>
        <dbReference type="EMBL" id="SHO72143.1"/>
    </source>
</evidence>
<reference evidence="2" key="1">
    <citation type="submission" date="2016-12" db="EMBL/GenBank/DDBJ databases">
        <authorList>
            <person name="Varghese N."/>
            <person name="Submissions S."/>
        </authorList>
    </citation>
    <scope>NUCLEOTIDE SEQUENCE [LARGE SCALE GENOMIC DNA]</scope>
    <source>
        <strain evidence="2">DSM 18830</strain>
    </source>
</reference>
<dbReference type="Gene3D" id="2.102.10.10">
    <property type="entry name" value="Rieske [2Fe-2S] iron-sulphur domain"/>
    <property type="match status" value="1"/>
</dbReference>
<sequence>MKKYFFLLSILFLLGCDKEAFQNNNPYLPNYPVNLNINLSLPQYSILQFPGNALYIDSSGQGILGIIVFNTGNGYVAYDAACPNQALSSCSTMTLSGIDAICPCDDTRYSLFSGQAQGMEYPMKRYRVEQLDAISLRVYN</sequence>